<comment type="catalytic activity">
    <reaction evidence="5">
        <text>GDP-beta-L-fucose + NADP(+) = GDP-4-dehydro-alpha-D-rhamnose + NADPH + H(+)</text>
        <dbReference type="Rhea" id="RHEA:18885"/>
        <dbReference type="ChEBI" id="CHEBI:15378"/>
        <dbReference type="ChEBI" id="CHEBI:57273"/>
        <dbReference type="ChEBI" id="CHEBI:57783"/>
        <dbReference type="ChEBI" id="CHEBI:57964"/>
        <dbReference type="ChEBI" id="CHEBI:58349"/>
        <dbReference type="EC" id="1.1.1.271"/>
    </reaction>
</comment>
<dbReference type="eggNOG" id="COG0451">
    <property type="taxonomic scope" value="Bacteria"/>
</dbReference>
<feature type="site" description="Important for catalytic activity" evidence="5">
    <location>
        <position position="121"/>
    </location>
</feature>
<feature type="binding site" evidence="5">
    <location>
        <position position="152"/>
    </location>
    <ligand>
        <name>NADP(+)</name>
        <dbReference type="ChEBI" id="CHEBI:58349"/>
    </ligand>
</feature>
<feature type="binding site" evidence="5">
    <location>
        <begin position="175"/>
        <end position="178"/>
    </location>
    <ligand>
        <name>NADP(+)</name>
        <dbReference type="ChEBI" id="CHEBI:58349"/>
    </ligand>
</feature>
<dbReference type="HOGENOM" id="CLU_007383_18_0_0"/>
<protein>
    <recommendedName>
        <fullName evidence="5">GDP-L-fucose synthase</fullName>
        <ecNumber evidence="5">1.1.1.271</ecNumber>
    </recommendedName>
    <alternativeName>
        <fullName evidence="5">GDP-4-keto-6-deoxy-D-mannose-3,5-epimerase-4-reductase</fullName>
    </alternativeName>
</protein>
<name>B5YJA1_THEYD</name>
<evidence type="ECO:0000256" key="5">
    <source>
        <dbReference type="HAMAP-Rule" id="MF_00956"/>
    </source>
</evidence>
<dbReference type="GO" id="GO:0050577">
    <property type="term" value="F:GDP-L-fucose synthase activity"/>
    <property type="evidence" value="ECO:0000318"/>
    <property type="project" value="GO_Central"/>
</dbReference>
<dbReference type="STRING" id="289376.THEYE_A0471"/>
<feature type="binding site" evidence="5">
    <location>
        <begin position="117"/>
        <end position="120"/>
    </location>
    <ligand>
        <name>NADP(+)</name>
        <dbReference type="ChEBI" id="CHEBI:58349"/>
    </ligand>
</feature>
<dbReference type="FunCoup" id="B5YJA1">
    <property type="interactions" value="197"/>
</dbReference>
<keyword evidence="8" id="KW-1185">Reference proteome</keyword>
<dbReference type="UniPathway" id="UPA00128">
    <property type="reaction ID" value="UER00191"/>
</dbReference>
<feature type="domain" description="NAD-dependent epimerase/dehydratase" evidence="6">
    <location>
        <begin position="7"/>
        <end position="204"/>
    </location>
</feature>
<dbReference type="EnsemblBacteria" id="ACI20191">
    <property type="protein sequence ID" value="ACI20191"/>
    <property type="gene ID" value="THEYE_A0471"/>
</dbReference>
<dbReference type="InterPro" id="IPR028614">
    <property type="entry name" value="GDP_fucose/colitose_synth"/>
</dbReference>
<dbReference type="KEGG" id="tye:THEYE_A0471"/>
<dbReference type="PANTHER" id="PTHR43238:SF1">
    <property type="entry name" value="GDP-L-FUCOSE SYNTHASE"/>
    <property type="match status" value="1"/>
</dbReference>
<sequence>MNKGSKIAVLGVSGLVGSALVRKLLERGYEKVIGTYKSRKPNFEDIQLFQVDLTNQSETETFFAEQAPEYVFLAAAKVGGILANNTYKAEFIYENMAIALNVIHSAYKYGVNKLLNLGSSCIYPKHAPQPLKEEYLLTAPLEPTNEPYAIAKIAAIKLCRYYNEQYGTNFLSVMPTNLYGPNDNFNLETSHVLPALIRKFHLAKLLEEGDIEGIKRDFQKYPIGFGLDEKLDLSDKSLISQILNHLGIKFSNSANNFENRTFKNVIVTMWGAGKVYREFLHVDDLADACVFLMENVDAWSLSPYHPKIKIEHRAFNLEPMLPDYLINIGTGEDLTIDELAHTIKNIVGFRGDINYDTSNPDGTPRKLLDVSNIKRLGWSYKIGLKDGIKRVYEWYKDNL</sequence>
<feature type="binding site" evidence="5">
    <location>
        <position position="361"/>
    </location>
    <ligand>
        <name>substrate</name>
    </ligand>
</feature>
<keyword evidence="3 5" id="KW-0560">Oxidoreductase</keyword>
<dbReference type="InParanoid" id="B5YJA1"/>
<feature type="domain" description="NAD-dependent epimerase/dehydratase" evidence="6">
    <location>
        <begin position="266"/>
        <end position="298"/>
    </location>
</feature>
<feature type="binding site" evidence="5">
    <location>
        <position position="277"/>
    </location>
    <ligand>
        <name>substrate</name>
    </ligand>
</feature>
<keyword evidence="4 5" id="KW-0413">Isomerase</keyword>
<dbReference type="Gene3D" id="3.40.50.720">
    <property type="entry name" value="NAD(P)-binding Rossmann-like Domain"/>
    <property type="match status" value="2"/>
</dbReference>
<dbReference type="GO" id="GO:0042351">
    <property type="term" value="P:'de novo' GDP-L-fucose biosynthetic process"/>
    <property type="evidence" value="ECO:0007669"/>
    <property type="project" value="UniProtKB-UniRule"/>
</dbReference>
<dbReference type="Pfam" id="PF01370">
    <property type="entry name" value="Epimerase"/>
    <property type="match status" value="2"/>
</dbReference>
<dbReference type="EC" id="1.1.1.271" evidence="5"/>
<feature type="binding site" evidence="5">
    <location>
        <position position="199"/>
    </location>
    <ligand>
        <name>substrate</name>
    </ligand>
</feature>
<evidence type="ECO:0000259" key="6">
    <source>
        <dbReference type="Pfam" id="PF01370"/>
    </source>
</evidence>
<dbReference type="PANTHER" id="PTHR43238">
    <property type="entry name" value="GDP-L-FUCOSE SYNTHASE"/>
    <property type="match status" value="1"/>
</dbReference>
<evidence type="ECO:0000256" key="4">
    <source>
        <dbReference type="ARBA" id="ARBA00023235"/>
    </source>
</evidence>
<dbReference type="EMBL" id="CP001147">
    <property type="protein sequence ID" value="ACI20191.1"/>
    <property type="molecule type" value="Genomic_DNA"/>
</dbReference>
<evidence type="ECO:0000313" key="8">
    <source>
        <dbReference type="Proteomes" id="UP000000718"/>
    </source>
</evidence>
<feature type="active site" description="Proton donor/acceptor" evidence="5">
    <location>
        <position position="148"/>
    </location>
</feature>
<dbReference type="HAMAP" id="MF_00956">
    <property type="entry name" value="GDP_fucose_synth"/>
    <property type="match status" value="1"/>
</dbReference>
<dbReference type="OrthoDB" id="9811425at2"/>
<feature type="site" description="Important for catalytic activity" evidence="5">
    <location>
        <position position="119"/>
    </location>
</feature>
<organism evidence="7 8">
    <name type="scientific">Thermodesulfovibrio yellowstonii (strain ATCC 51303 / DSM 11347 / YP87)</name>
    <dbReference type="NCBI Taxonomy" id="289376"/>
    <lineage>
        <taxon>Bacteria</taxon>
        <taxon>Pseudomonadati</taxon>
        <taxon>Nitrospirota</taxon>
        <taxon>Thermodesulfovibrionia</taxon>
        <taxon>Thermodesulfovibrionales</taxon>
        <taxon>Thermodesulfovibrionaceae</taxon>
        <taxon>Thermodesulfovibrio</taxon>
    </lineage>
</organism>
<gene>
    <name evidence="5" type="primary">fcl</name>
    <name evidence="7" type="ordered locus">THEYE_A0471</name>
</gene>
<reference evidence="8" key="1">
    <citation type="submission" date="2008-08" db="EMBL/GenBank/DDBJ databases">
        <title>The complete genome sequence of Thermodesulfovibrio yellowstonii strain ATCC 51303 / DSM 11347 / YP87.</title>
        <authorList>
            <person name="Dodson R.J."/>
            <person name="Durkin A.S."/>
            <person name="Wu M."/>
            <person name="Eisen J."/>
            <person name="Sutton G."/>
        </authorList>
    </citation>
    <scope>NUCLEOTIDE SEQUENCE [LARGE SCALE GENOMIC DNA]</scope>
    <source>
        <strain evidence="8">ATCC 51303 / DSM 11347 / YP87</strain>
    </source>
</reference>
<dbReference type="InterPro" id="IPR001509">
    <property type="entry name" value="Epimerase_deHydtase"/>
</dbReference>
<proteinExistence type="inferred from homology"/>
<comment type="pathway">
    <text evidence="5">Nucleotide-sugar biosynthesis; GDP-L-fucose biosynthesis via de novo pathway; GDP-L-fucose from GDP-alpha-D-mannose: step 2/2.</text>
</comment>
<dbReference type="AlphaFoldDB" id="B5YJA1"/>
<feature type="binding site" evidence="5">
    <location>
        <position position="270"/>
    </location>
    <ligand>
        <name>substrate</name>
    </ligand>
</feature>
<dbReference type="Proteomes" id="UP000000718">
    <property type="component" value="Chromosome"/>
</dbReference>
<dbReference type="GO" id="GO:0070401">
    <property type="term" value="F:NADP+ binding"/>
    <property type="evidence" value="ECO:0007669"/>
    <property type="project" value="UniProtKB-UniRule"/>
</dbReference>
<dbReference type="CDD" id="cd05239">
    <property type="entry name" value="GDP_FS_SDR_e"/>
    <property type="match status" value="1"/>
</dbReference>
<dbReference type="GO" id="GO:0016853">
    <property type="term" value="F:isomerase activity"/>
    <property type="evidence" value="ECO:0007669"/>
    <property type="project" value="UniProtKB-KW"/>
</dbReference>
<evidence type="ECO:0000313" key="7">
    <source>
        <dbReference type="EMBL" id="ACI20191.1"/>
    </source>
</evidence>
<dbReference type="SUPFAM" id="SSF51735">
    <property type="entry name" value="NAD(P)-binding Rossmann-fold domains"/>
    <property type="match status" value="1"/>
</dbReference>
<dbReference type="PATRIC" id="fig|289376.4.peg.466"/>
<evidence type="ECO:0000256" key="1">
    <source>
        <dbReference type="ARBA" id="ARBA00005959"/>
    </source>
</evidence>
<reference evidence="7 8" key="2">
    <citation type="journal article" date="2015" name="Genome Announc.">
        <title>Genome Sequence of the Sulfate-Reducing Thermophilic Bacterium Thermodesulfovibrio yellowstonii Strain DSM 11347T (Phylum Nitrospirae).</title>
        <authorList>
            <person name="Bhatnagar S."/>
            <person name="Badger J.H."/>
            <person name="Madupu R."/>
            <person name="Khouri H.M."/>
            <person name="O'Connor E.M."/>
            <person name="Robb F.T."/>
            <person name="Ward N.L."/>
            <person name="Eisen J.A."/>
        </authorList>
    </citation>
    <scope>NUCLEOTIDE SEQUENCE [LARGE SCALE GENOMIC DNA]</scope>
    <source>
        <strain evidence="8">ATCC 51303 / DSM 11347 / YP87</strain>
    </source>
</reference>
<comment type="similarity">
    <text evidence="1 5">Belongs to the NAD(P)-dependent epimerase/dehydratase family. Fucose synthase subfamily.</text>
</comment>
<feature type="binding site" evidence="5">
    <location>
        <begin position="11"/>
        <end position="17"/>
    </location>
    <ligand>
        <name>NADP(+)</name>
        <dbReference type="ChEBI" id="CHEBI:58349"/>
    </ligand>
</feature>
<dbReference type="RefSeq" id="WP_012544929.1">
    <property type="nucleotide sequence ID" value="NC_011296.1"/>
</dbReference>
<accession>B5YJA1</accession>
<evidence type="ECO:0000256" key="3">
    <source>
        <dbReference type="ARBA" id="ARBA00023002"/>
    </source>
</evidence>
<evidence type="ECO:0000256" key="2">
    <source>
        <dbReference type="ARBA" id="ARBA00022857"/>
    </source>
</evidence>
<feature type="binding site" evidence="5">
    <location>
        <position position="191"/>
    </location>
    <ligand>
        <name>NADP(+)</name>
        <dbReference type="ChEBI" id="CHEBI:58349"/>
    </ligand>
</feature>
<keyword evidence="5" id="KW-0511">Multifunctional enzyme</keyword>
<keyword evidence="2 5" id="KW-0521">NADP</keyword>
<comment type="function">
    <text evidence="5">Catalyzes the two-step NADP-dependent conversion of GDP-4-dehydro-6-deoxy-D-mannose to GDP-fucose, involving an epimerase and a reductase reaction.</text>
</comment>
<dbReference type="InterPro" id="IPR036291">
    <property type="entry name" value="NAD(P)-bd_dom_sf"/>
</dbReference>